<gene>
    <name evidence="2" type="ORF">APAL1065_LOCUS4654</name>
    <name evidence="3" type="ORF">APAL1065_LOCUS4662</name>
</gene>
<dbReference type="EMBL" id="HBHT01006992">
    <property type="protein sequence ID" value="CAD9949541.1"/>
    <property type="molecule type" value="Transcribed_RNA"/>
</dbReference>
<sequence>MKLLNASALLIRMLSIWSLLLLQAPLSVTAGGKKSGSNKPYGVRATTAWFVIYNDPDDITAASPARGVTQASGAISSQNGLIVLAGSVLRDDQDPDTSIGNGKTWYNGNDAIVMVIVVDHGGYIDGTQLLAPSDSYCTGAADAIRVCETIGRGIFDLSEIADGSSQTVDIEILSSTWMGTGSLTLYRQGPDGLQVTIELQAY</sequence>
<dbReference type="EMBL" id="HBHT01006981">
    <property type="protein sequence ID" value="CAD9949523.1"/>
    <property type="molecule type" value="Transcribed_RNA"/>
</dbReference>
<feature type="chain" id="PRO_5036191970" description="Dirigent protein" evidence="1">
    <location>
        <begin position="31"/>
        <end position="202"/>
    </location>
</feature>
<reference evidence="2" key="1">
    <citation type="submission" date="2021-01" db="EMBL/GenBank/DDBJ databases">
        <authorList>
            <person name="Corre E."/>
            <person name="Pelletier E."/>
            <person name="Niang G."/>
            <person name="Scheremetjew M."/>
            <person name="Finn R."/>
            <person name="Kale V."/>
            <person name="Holt S."/>
            <person name="Cochrane G."/>
            <person name="Meng A."/>
            <person name="Brown T."/>
            <person name="Cohen L."/>
        </authorList>
    </citation>
    <scope>NUCLEOTIDE SEQUENCE</scope>
    <source>
        <strain evidence="2">CCMP125</strain>
    </source>
</reference>
<evidence type="ECO:0000313" key="2">
    <source>
        <dbReference type="EMBL" id="CAD9949523.1"/>
    </source>
</evidence>
<name>A0A6U2YFP6_9STRA</name>
<dbReference type="AlphaFoldDB" id="A0A6U2YFP6"/>
<evidence type="ECO:0000256" key="1">
    <source>
        <dbReference type="SAM" id="SignalP"/>
    </source>
</evidence>
<accession>A0A6U2YFP6</accession>
<proteinExistence type="predicted"/>
<feature type="signal peptide" evidence="1">
    <location>
        <begin position="1"/>
        <end position="30"/>
    </location>
</feature>
<evidence type="ECO:0000313" key="3">
    <source>
        <dbReference type="EMBL" id="CAD9949541.1"/>
    </source>
</evidence>
<evidence type="ECO:0008006" key="4">
    <source>
        <dbReference type="Google" id="ProtNLM"/>
    </source>
</evidence>
<protein>
    <recommendedName>
        <fullName evidence="4">Dirigent protein</fullName>
    </recommendedName>
</protein>
<keyword evidence="1" id="KW-0732">Signal</keyword>
<organism evidence="2">
    <name type="scientific">Entomoneis paludosa</name>
    <dbReference type="NCBI Taxonomy" id="265537"/>
    <lineage>
        <taxon>Eukaryota</taxon>
        <taxon>Sar</taxon>
        <taxon>Stramenopiles</taxon>
        <taxon>Ochrophyta</taxon>
        <taxon>Bacillariophyta</taxon>
        <taxon>Bacillariophyceae</taxon>
        <taxon>Bacillariophycidae</taxon>
        <taxon>Entomoneidaceae</taxon>
        <taxon>Entomoneis</taxon>
    </lineage>
</organism>